<dbReference type="EMBL" id="KZ613786">
    <property type="protein sequence ID" value="PMD61642.1"/>
    <property type="molecule type" value="Genomic_DNA"/>
</dbReference>
<dbReference type="Proteomes" id="UP000235371">
    <property type="component" value="Unassembled WGS sequence"/>
</dbReference>
<dbReference type="Pfam" id="PF20150">
    <property type="entry name" value="2EXR"/>
    <property type="match status" value="1"/>
</dbReference>
<keyword evidence="4" id="KW-1185">Reference proteome</keyword>
<protein>
    <recommendedName>
        <fullName evidence="2">2EXR domain-containing protein</fullName>
    </recommendedName>
</protein>
<reference evidence="3 4" key="1">
    <citation type="submission" date="2016-04" db="EMBL/GenBank/DDBJ databases">
        <title>A degradative enzymes factory behind the ericoid mycorrhizal symbiosis.</title>
        <authorList>
            <consortium name="DOE Joint Genome Institute"/>
            <person name="Martino E."/>
            <person name="Morin E."/>
            <person name="Grelet G."/>
            <person name="Kuo A."/>
            <person name="Kohler A."/>
            <person name="Daghino S."/>
            <person name="Barry K."/>
            <person name="Choi C."/>
            <person name="Cichocki N."/>
            <person name="Clum A."/>
            <person name="Copeland A."/>
            <person name="Hainaut M."/>
            <person name="Haridas S."/>
            <person name="Labutti K."/>
            <person name="Lindquist E."/>
            <person name="Lipzen A."/>
            <person name="Khouja H.-R."/>
            <person name="Murat C."/>
            <person name="Ohm R."/>
            <person name="Olson A."/>
            <person name="Spatafora J."/>
            <person name="Veneault-Fourrey C."/>
            <person name="Henrissat B."/>
            <person name="Grigoriev I."/>
            <person name="Martin F."/>
            <person name="Perotto S."/>
        </authorList>
    </citation>
    <scope>NUCLEOTIDE SEQUENCE [LARGE SCALE GENOMIC DNA]</scope>
    <source>
        <strain evidence="3 4">E</strain>
    </source>
</reference>
<evidence type="ECO:0000256" key="1">
    <source>
        <dbReference type="SAM" id="MobiDB-lite"/>
    </source>
</evidence>
<evidence type="ECO:0000313" key="3">
    <source>
        <dbReference type="EMBL" id="PMD61642.1"/>
    </source>
</evidence>
<accession>A0A2J6TF61</accession>
<feature type="region of interest" description="Disordered" evidence="1">
    <location>
        <begin position="211"/>
        <end position="238"/>
    </location>
</feature>
<name>A0A2J6TF61_9HELO</name>
<organism evidence="3 4">
    <name type="scientific">Hyaloscypha bicolor E</name>
    <dbReference type="NCBI Taxonomy" id="1095630"/>
    <lineage>
        <taxon>Eukaryota</taxon>
        <taxon>Fungi</taxon>
        <taxon>Dikarya</taxon>
        <taxon>Ascomycota</taxon>
        <taxon>Pezizomycotina</taxon>
        <taxon>Leotiomycetes</taxon>
        <taxon>Helotiales</taxon>
        <taxon>Hyaloscyphaceae</taxon>
        <taxon>Hyaloscypha</taxon>
        <taxon>Hyaloscypha bicolor</taxon>
    </lineage>
</organism>
<gene>
    <name evidence="3" type="ORF">K444DRAFT_375059</name>
</gene>
<dbReference type="AlphaFoldDB" id="A0A2J6TF61"/>
<dbReference type="InterPro" id="IPR045518">
    <property type="entry name" value="2EXR"/>
</dbReference>
<proteinExistence type="predicted"/>
<dbReference type="OrthoDB" id="3540486at2759"/>
<feature type="domain" description="2EXR" evidence="2">
    <location>
        <begin position="36"/>
        <end position="116"/>
    </location>
</feature>
<dbReference type="PANTHER" id="PTHR35910">
    <property type="entry name" value="2EXR DOMAIN-CONTAINING PROTEIN"/>
    <property type="match status" value="1"/>
</dbReference>
<dbReference type="GeneID" id="36580390"/>
<evidence type="ECO:0000259" key="2">
    <source>
        <dbReference type="Pfam" id="PF20150"/>
    </source>
</evidence>
<sequence>MYEGTFIHVFACTKHTIHCHKLLMASKLQSTAPASFTIFSELPKELRCMIWARSAQLRPRVIQLFYESSTNTWHAWKYSCGRLPPTRKVSREALKEALKGYTKAFDTYVDFEEDTIFISDPVFVLQKPMRSLLSTKFANRVQHIAIPSETYAGFIESAVKFSGLCYWLTTILRKLKGLAHSTLVIFEDHIDDHIHDSDSYVTDWDCSTDESEVENIGSGHGPGEKEAGAPSRSTVDNDADNEAAQHLRRRLARLEKDALANMSKGSYPTLAIYTSKARWKMRITGKTEMNIKS</sequence>
<dbReference type="InParanoid" id="A0A2J6TF61"/>
<dbReference type="PANTHER" id="PTHR35910:SF6">
    <property type="entry name" value="2EXR DOMAIN-CONTAINING PROTEIN"/>
    <property type="match status" value="1"/>
</dbReference>
<dbReference type="RefSeq" id="XP_024738546.1">
    <property type="nucleotide sequence ID" value="XM_024872309.1"/>
</dbReference>
<evidence type="ECO:0000313" key="4">
    <source>
        <dbReference type="Proteomes" id="UP000235371"/>
    </source>
</evidence>